<evidence type="ECO:0000313" key="6">
    <source>
        <dbReference type="Proteomes" id="UP001595462"/>
    </source>
</evidence>
<dbReference type="Gene3D" id="3.90.550.10">
    <property type="entry name" value="Spore Coat Polysaccharide Biosynthesis Protein SpsA, Chain A"/>
    <property type="match status" value="1"/>
</dbReference>
<keyword evidence="3" id="KW-0460">Magnesium</keyword>
<evidence type="ECO:0000256" key="3">
    <source>
        <dbReference type="ARBA" id="ARBA00022842"/>
    </source>
</evidence>
<dbReference type="InterPro" id="IPR029044">
    <property type="entry name" value="Nucleotide-diphossugar_trans"/>
</dbReference>
<keyword evidence="1 5" id="KW-0808">Transferase</keyword>
<reference evidence="6" key="1">
    <citation type="journal article" date="2019" name="Int. J. Syst. Evol. Microbiol.">
        <title>The Global Catalogue of Microorganisms (GCM) 10K type strain sequencing project: providing services to taxonomists for standard genome sequencing and annotation.</title>
        <authorList>
            <consortium name="The Broad Institute Genomics Platform"/>
            <consortium name="The Broad Institute Genome Sequencing Center for Infectious Disease"/>
            <person name="Wu L."/>
            <person name="Ma J."/>
        </authorList>
    </citation>
    <scope>NUCLEOTIDE SEQUENCE [LARGE SCALE GENOMIC DNA]</scope>
    <source>
        <strain evidence="6">KCTC 52640</strain>
    </source>
</reference>
<organism evidence="5 6">
    <name type="scientific">Salinisphaera aquimarina</name>
    <dbReference type="NCBI Taxonomy" id="2094031"/>
    <lineage>
        <taxon>Bacteria</taxon>
        <taxon>Pseudomonadati</taxon>
        <taxon>Pseudomonadota</taxon>
        <taxon>Gammaproteobacteria</taxon>
        <taxon>Salinisphaerales</taxon>
        <taxon>Salinisphaeraceae</taxon>
        <taxon>Salinisphaera</taxon>
    </lineage>
</organism>
<keyword evidence="6" id="KW-1185">Reference proteome</keyword>
<dbReference type="CDD" id="cd02523">
    <property type="entry name" value="PC_cytidylyltransferase"/>
    <property type="match status" value="1"/>
</dbReference>
<evidence type="ECO:0000256" key="1">
    <source>
        <dbReference type="ARBA" id="ARBA00022679"/>
    </source>
</evidence>
<feature type="domain" description="MobA-like NTP transferase" evidence="4">
    <location>
        <begin position="3"/>
        <end position="130"/>
    </location>
</feature>
<evidence type="ECO:0000256" key="2">
    <source>
        <dbReference type="ARBA" id="ARBA00022695"/>
    </source>
</evidence>
<dbReference type="SUPFAM" id="SSF53448">
    <property type="entry name" value="Nucleotide-diphospho-sugar transferases"/>
    <property type="match status" value="1"/>
</dbReference>
<dbReference type="GO" id="GO:0016740">
    <property type="term" value="F:transferase activity"/>
    <property type="evidence" value="ECO:0007669"/>
    <property type="project" value="UniProtKB-KW"/>
</dbReference>
<sequence>MHAVLLAAGVGRRLIDITGGGPKCLLPFGGASLLERHLRALAACGIHRLTVVVGCEAMQIEQALAALVPDCAPQMTVDTIQNPDFRLGSAISVWTARDVFTAGDDVLLMDADVLYDRRMLARLLDSARENVFLMDRNVDPDDAEPVKLCARNDRLVGFDKQLPADLEYDVIGESVGFFRLTSYMGQALTSACQRLSQADADTPYEHALRDVLLADPDAFGYEDITGLPWIEIDYPEDVERAVDAVLPELQAVA</sequence>
<accession>A0ABV7EVN6</accession>
<dbReference type="Proteomes" id="UP001595462">
    <property type="component" value="Unassembled WGS sequence"/>
</dbReference>
<evidence type="ECO:0000259" key="4">
    <source>
        <dbReference type="Pfam" id="PF12804"/>
    </source>
</evidence>
<gene>
    <name evidence="5" type="ORF">ACFOSU_18905</name>
</gene>
<keyword evidence="2" id="KW-0548">Nucleotidyltransferase</keyword>
<dbReference type="Pfam" id="PF12804">
    <property type="entry name" value="NTP_transf_3"/>
    <property type="match status" value="1"/>
</dbReference>
<dbReference type="InterPro" id="IPR025877">
    <property type="entry name" value="MobA-like_NTP_Trfase"/>
</dbReference>
<dbReference type="PANTHER" id="PTHR43584">
    <property type="entry name" value="NUCLEOTIDYL TRANSFERASE"/>
    <property type="match status" value="1"/>
</dbReference>
<evidence type="ECO:0000313" key="5">
    <source>
        <dbReference type="EMBL" id="MFC3105943.1"/>
    </source>
</evidence>
<dbReference type="EMBL" id="JBHRSS010000009">
    <property type="protein sequence ID" value="MFC3105943.1"/>
    <property type="molecule type" value="Genomic_DNA"/>
</dbReference>
<comment type="caution">
    <text evidence="5">The sequence shown here is derived from an EMBL/GenBank/DDBJ whole genome shotgun (WGS) entry which is preliminary data.</text>
</comment>
<dbReference type="RefSeq" id="WP_380691497.1">
    <property type="nucleotide sequence ID" value="NZ_JBHRSS010000009.1"/>
</dbReference>
<protein>
    <submittedName>
        <fullName evidence="5">NTP transferase domain-containing protein</fullName>
    </submittedName>
</protein>
<proteinExistence type="predicted"/>
<dbReference type="PANTHER" id="PTHR43584:SF8">
    <property type="entry name" value="N-ACETYLMURAMATE ALPHA-1-PHOSPHATE URIDYLYLTRANSFERASE"/>
    <property type="match status" value="1"/>
</dbReference>
<dbReference type="InterPro" id="IPR050065">
    <property type="entry name" value="GlmU-like"/>
</dbReference>
<name>A0ABV7EVN6_9GAMM</name>